<dbReference type="STRING" id="249352.SAMN05444395_102444"/>
<feature type="chain" id="PRO_5007894533" description="Lipid/polyisoprenoid-binding YceI-like domain-containing protein" evidence="1">
    <location>
        <begin position="19"/>
        <end position="179"/>
    </location>
</feature>
<dbReference type="OrthoDB" id="116832at2"/>
<reference evidence="3 4" key="1">
    <citation type="submission" date="2016-03" db="EMBL/GenBank/DDBJ databases">
        <title>Draft genome sequence of Flavobacterium fryxellicola DSM 16209.</title>
        <authorList>
            <person name="Shin S.-K."/>
            <person name="Yi H."/>
        </authorList>
    </citation>
    <scope>NUCLEOTIDE SEQUENCE [LARGE SCALE GENOMIC DNA]</scope>
    <source>
        <strain evidence="3 4">DSM 16209</strain>
    </source>
</reference>
<proteinExistence type="predicted"/>
<dbReference type="AlphaFoldDB" id="A0A167XZ56"/>
<feature type="domain" description="Lipid/polyisoprenoid-binding YceI-like" evidence="2">
    <location>
        <begin position="64"/>
        <end position="171"/>
    </location>
</feature>
<accession>A0A167XZ56</accession>
<evidence type="ECO:0000259" key="2">
    <source>
        <dbReference type="Pfam" id="PF04264"/>
    </source>
</evidence>
<dbReference type="Gene3D" id="2.40.128.110">
    <property type="entry name" value="Lipid/polyisoprenoid-binding, YceI-like"/>
    <property type="match status" value="1"/>
</dbReference>
<sequence length="179" mass="20501">MKKITSIALLFIALAINAQEKLVSYVGITNFEASVPLFEEVKAINEKTTCILITKTGDIACWSNVKDFKFKRNLMEEHFNKNYMESNRYPKAVFKGTIEKFDLNNLTSESRPYQINGKITIRGRTKKITITGTLKRLDNGIELQCEFPLNTDDFRIAIPFIVRSKISKNVNTQIICLLK</sequence>
<evidence type="ECO:0000313" key="3">
    <source>
        <dbReference type="EMBL" id="OAB28847.1"/>
    </source>
</evidence>
<dbReference type="Proteomes" id="UP000077164">
    <property type="component" value="Unassembled WGS sequence"/>
</dbReference>
<dbReference type="RefSeq" id="WP_066077814.1">
    <property type="nucleotide sequence ID" value="NZ_FRDK01000002.1"/>
</dbReference>
<protein>
    <recommendedName>
        <fullName evidence="2">Lipid/polyisoprenoid-binding YceI-like domain-containing protein</fullName>
    </recommendedName>
</protein>
<keyword evidence="1" id="KW-0732">Signal</keyword>
<dbReference type="Pfam" id="PF04264">
    <property type="entry name" value="YceI"/>
    <property type="match status" value="1"/>
</dbReference>
<dbReference type="SUPFAM" id="SSF101874">
    <property type="entry name" value="YceI-like"/>
    <property type="match status" value="1"/>
</dbReference>
<feature type="signal peptide" evidence="1">
    <location>
        <begin position="1"/>
        <end position="18"/>
    </location>
</feature>
<dbReference type="InterPro" id="IPR007372">
    <property type="entry name" value="Lipid/polyisoprenoid-bd_YceI"/>
</dbReference>
<dbReference type="InterPro" id="IPR036761">
    <property type="entry name" value="TTHA0802/YceI-like_sf"/>
</dbReference>
<evidence type="ECO:0000313" key="4">
    <source>
        <dbReference type="Proteomes" id="UP000077164"/>
    </source>
</evidence>
<organism evidence="3 4">
    <name type="scientific">Flavobacterium fryxellicola</name>
    <dbReference type="NCBI Taxonomy" id="249352"/>
    <lineage>
        <taxon>Bacteria</taxon>
        <taxon>Pseudomonadati</taxon>
        <taxon>Bacteroidota</taxon>
        <taxon>Flavobacteriia</taxon>
        <taxon>Flavobacteriales</taxon>
        <taxon>Flavobacteriaceae</taxon>
        <taxon>Flavobacterium</taxon>
    </lineage>
</organism>
<evidence type="ECO:0000256" key="1">
    <source>
        <dbReference type="SAM" id="SignalP"/>
    </source>
</evidence>
<gene>
    <name evidence="3" type="ORF">FBFR_05095</name>
</gene>
<name>A0A167XZ56_9FLAO</name>
<keyword evidence="4" id="KW-1185">Reference proteome</keyword>
<comment type="caution">
    <text evidence="3">The sequence shown here is derived from an EMBL/GenBank/DDBJ whole genome shotgun (WGS) entry which is preliminary data.</text>
</comment>
<dbReference type="EMBL" id="LVJE01000010">
    <property type="protein sequence ID" value="OAB28847.1"/>
    <property type="molecule type" value="Genomic_DNA"/>
</dbReference>